<dbReference type="PANTHER" id="PTHR43137">
    <property type="entry name" value="DIHYDROOROTASE"/>
    <property type="match status" value="1"/>
</dbReference>
<evidence type="ECO:0000256" key="3">
    <source>
        <dbReference type="ARBA" id="ARBA00012860"/>
    </source>
</evidence>
<evidence type="ECO:0000256" key="7">
    <source>
        <dbReference type="ARBA" id="ARBA00022975"/>
    </source>
</evidence>
<evidence type="ECO:0000313" key="9">
    <source>
        <dbReference type="EMBL" id="CAG8507556.1"/>
    </source>
</evidence>
<dbReference type="InterPro" id="IPR004721">
    <property type="entry name" value="DHOdimr"/>
</dbReference>
<evidence type="ECO:0000256" key="6">
    <source>
        <dbReference type="ARBA" id="ARBA00022833"/>
    </source>
</evidence>
<dbReference type="GO" id="GO:0005737">
    <property type="term" value="C:cytoplasm"/>
    <property type="evidence" value="ECO:0007669"/>
    <property type="project" value="TreeGrafter"/>
</dbReference>
<dbReference type="PIRSF" id="PIRSF001237">
    <property type="entry name" value="DHOdimr"/>
    <property type="match status" value="1"/>
</dbReference>
<dbReference type="Pfam" id="PF01979">
    <property type="entry name" value="Amidohydro_1"/>
    <property type="match status" value="1"/>
</dbReference>
<dbReference type="FunFam" id="3.20.20.140:FF:000071">
    <property type="entry name" value="Dihydroorotase, homodimeric type, variant"/>
    <property type="match status" value="1"/>
</dbReference>
<keyword evidence="5" id="KW-0378">Hydrolase</keyword>
<feature type="domain" description="Amidohydrolase-related" evidence="8">
    <location>
        <begin position="5"/>
        <end position="308"/>
    </location>
</feature>
<protein>
    <recommendedName>
        <fullName evidence="3">dihydroorotase</fullName>
        <ecNumber evidence="3">3.5.2.3</ecNumber>
    </recommendedName>
</protein>
<evidence type="ECO:0000256" key="1">
    <source>
        <dbReference type="ARBA" id="ARBA00004880"/>
    </source>
</evidence>
<evidence type="ECO:0000259" key="8">
    <source>
        <dbReference type="Pfam" id="PF01979"/>
    </source>
</evidence>
<accession>A0A9N9F3L5</accession>
<dbReference type="EMBL" id="CAJVPV010001765">
    <property type="protein sequence ID" value="CAG8507556.1"/>
    <property type="molecule type" value="Genomic_DNA"/>
</dbReference>
<dbReference type="AlphaFoldDB" id="A0A9N9F3L5"/>
<dbReference type="GO" id="GO:0046872">
    <property type="term" value="F:metal ion binding"/>
    <property type="evidence" value="ECO:0007669"/>
    <property type="project" value="UniProtKB-KW"/>
</dbReference>
<dbReference type="SUPFAM" id="SSF51556">
    <property type="entry name" value="Metallo-dependent hydrolases"/>
    <property type="match status" value="1"/>
</dbReference>
<dbReference type="PANTHER" id="PTHR43137:SF1">
    <property type="entry name" value="DIHYDROOROTASE"/>
    <property type="match status" value="1"/>
</dbReference>
<reference evidence="9" key="1">
    <citation type="submission" date="2021-06" db="EMBL/GenBank/DDBJ databases">
        <authorList>
            <person name="Kallberg Y."/>
            <person name="Tangrot J."/>
            <person name="Rosling A."/>
        </authorList>
    </citation>
    <scope>NUCLEOTIDE SEQUENCE</scope>
    <source>
        <strain evidence="9">CL551</strain>
    </source>
</reference>
<keyword evidence="4" id="KW-0479">Metal-binding</keyword>
<dbReference type="NCBIfam" id="TIGR00856">
    <property type="entry name" value="pyrC_dimer"/>
    <property type="match status" value="1"/>
</dbReference>
<organism evidence="9 10">
    <name type="scientific">Acaulospora morrowiae</name>
    <dbReference type="NCBI Taxonomy" id="94023"/>
    <lineage>
        <taxon>Eukaryota</taxon>
        <taxon>Fungi</taxon>
        <taxon>Fungi incertae sedis</taxon>
        <taxon>Mucoromycota</taxon>
        <taxon>Glomeromycotina</taxon>
        <taxon>Glomeromycetes</taxon>
        <taxon>Diversisporales</taxon>
        <taxon>Acaulosporaceae</taxon>
        <taxon>Acaulospora</taxon>
    </lineage>
</organism>
<evidence type="ECO:0000256" key="2">
    <source>
        <dbReference type="ARBA" id="ARBA00005631"/>
    </source>
</evidence>
<dbReference type="HAMAP" id="MF_00219">
    <property type="entry name" value="PyrC_classII"/>
    <property type="match status" value="1"/>
</dbReference>
<evidence type="ECO:0000313" key="10">
    <source>
        <dbReference type="Proteomes" id="UP000789342"/>
    </source>
</evidence>
<dbReference type="InterPro" id="IPR006680">
    <property type="entry name" value="Amidohydro-rel"/>
</dbReference>
<dbReference type="PROSITE" id="PS00483">
    <property type="entry name" value="DIHYDROOROTASE_2"/>
    <property type="match status" value="1"/>
</dbReference>
<dbReference type="GO" id="GO:0006207">
    <property type="term" value="P:'de novo' pyrimidine nucleobase biosynthetic process"/>
    <property type="evidence" value="ECO:0007669"/>
    <property type="project" value="TreeGrafter"/>
</dbReference>
<dbReference type="GO" id="GO:0006221">
    <property type="term" value="P:pyrimidine nucleotide biosynthetic process"/>
    <property type="evidence" value="ECO:0007669"/>
    <property type="project" value="UniProtKB-KW"/>
</dbReference>
<evidence type="ECO:0000256" key="4">
    <source>
        <dbReference type="ARBA" id="ARBA00022723"/>
    </source>
</evidence>
<dbReference type="OrthoDB" id="1670005at2759"/>
<dbReference type="EC" id="3.5.2.3" evidence="3"/>
<proteinExistence type="inferred from homology"/>
<comment type="similarity">
    <text evidence="2">Belongs to the metallo-dependent hydrolases superfamily. DHOase family. Class II DHOase subfamily.</text>
</comment>
<gene>
    <name evidence="9" type="ORF">AMORRO_LOCUS3564</name>
</gene>
<dbReference type="Gene3D" id="3.20.20.140">
    <property type="entry name" value="Metal-dependent hydrolases"/>
    <property type="match status" value="1"/>
</dbReference>
<dbReference type="InterPro" id="IPR002195">
    <property type="entry name" value="Dihydroorotase_CS"/>
</dbReference>
<comment type="caution">
    <text evidence="9">The sequence shown here is derived from an EMBL/GenBank/DDBJ whole genome shotgun (WGS) entry which is preliminary data.</text>
</comment>
<name>A0A9N9F3L5_9GLOM</name>
<keyword evidence="10" id="KW-1185">Reference proteome</keyword>
<evidence type="ECO:0000256" key="5">
    <source>
        <dbReference type="ARBA" id="ARBA00022801"/>
    </source>
</evidence>
<sequence>MPDTIVIPAASDFHIHTRQDALMKMVVPCIAKGGVSLCYVMPNLKPPITKTEQALAYKAQLESLAPDVTFLMTLYLSPELTPEEIVKASSHGVVGVKSYPRGVTTNSESGIESYTVYYPVFRAMEEVGMTLNLHGELPSDVDQDTCVMNAEEKFLVHLRQLHQDFPKLKIVLEHATTKAAVETVKALGDNVGCTITIHHLQLVVDDWAGQCHNFCKPVAKFPHDRQALRDVILEDHPRFFLGTDSAPHPSHLKECAHACAGVFTTPLAIPYLATILDSFGAIDKLRGFACENGKRFYDIKEDEGRIREITLVKQSLSVPDGYSFGDHQDLRQGTVIPFWAGKDLTWRIVN</sequence>
<comment type="pathway">
    <text evidence="1">Pyrimidine metabolism; UMP biosynthesis via de novo pathway; (S)-dihydroorotate from bicarbonate: step 3/3.</text>
</comment>
<keyword evidence="7" id="KW-0665">Pyrimidine biosynthesis</keyword>
<dbReference type="CDD" id="cd01294">
    <property type="entry name" value="DHOase"/>
    <property type="match status" value="1"/>
</dbReference>
<dbReference type="InterPro" id="IPR032466">
    <property type="entry name" value="Metal_Hydrolase"/>
</dbReference>
<dbReference type="Proteomes" id="UP000789342">
    <property type="component" value="Unassembled WGS sequence"/>
</dbReference>
<keyword evidence="6" id="KW-0862">Zinc</keyword>
<dbReference type="GO" id="GO:0004151">
    <property type="term" value="F:dihydroorotase activity"/>
    <property type="evidence" value="ECO:0007669"/>
    <property type="project" value="UniProtKB-EC"/>
</dbReference>